<proteinExistence type="predicted"/>
<dbReference type="RefSeq" id="WP_163487467.1">
    <property type="nucleotide sequence ID" value="NZ_CP048739.1"/>
</dbReference>
<organism evidence="1 2">
    <name type="scientific">Halogeometricum borinquense</name>
    <dbReference type="NCBI Taxonomy" id="60847"/>
    <lineage>
        <taxon>Archaea</taxon>
        <taxon>Methanobacteriati</taxon>
        <taxon>Methanobacteriota</taxon>
        <taxon>Stenosarchaea group</taxon>
        <taxon>Halobacteria</taxon>
        <taxon>Halobacteriales</taxon>
        <taxon>Haloferacaceae</taxon>
        <taxon>Halogeometricum</taxon>
    </lineage>
</organism>
<dbReference type="AlphaFoldDB" id="A0A6C0UPA7"/>
<sequence length="98" mass="11543">MTHWFGELDENLSVRASFAWFGLFLFGVLFLAVMLWSFLDGPQHMLFNMSNSMADSSRGEETVRRYRLLWEYWPLWGAALAALLISFRRSINETGRRF</sequence>
<evidence type="ECO:0000313" key="1">
    <source>
        <dbReference type="EMBL" id="QIB75719.1"/>
    </source>
</evidence>
<dbReference type="GeneID" id="44081009"/>
<reference evidence="1 2" key="1">
    <citation type="submission" date="2020-02" db="EMBL/GenBank/DDBJ databases">
        <title>Whole genome sequence of Halogeometricum borinquense strain wsp4.</title>
        <authorList>
            <person name="Verma D.K."/>
            <person name="Gopal K."/>
            <person name="Prasad E.S."/>
        </authorList>
    </citation>
    <scope>NUCLEOTIDE SEQUENCE [LARGE SCALE GENOMIC DNA]</scope>
    <source>
        <strain evidence="2">wsp4</strain>
    </source>
</reference>
<protein>
    <submittedName>
        <fullName evidence="1">Uncharacterized protein</fullName>
    </submittedName>
</protein>
<name>A0A6C0UPA7_9EURY</name>
<accession>A0A6C0UPA7</accession>
<dbReference type="Proteomes" id="UP000465846">
    <property type="component" value="Chromosome"/>
</dbReference>
<evidence type="ECO:0000313" key="2">
    <source>
        <dbReference type="Proteomes" id="UP000465846"/>
    </source>
</evidence>
<dbReference type="EMBL" id="CP048739">
    <property type="protein sequence ID" value="QIB75719.1"/>
    <property type="molecule type" value="Genomic_DNA"/>
</dbReference>
<gene>
    <name evidence="1" type="ORF">G3I44_16370</name>
</gene>